<accession>A0ABS4S9T1</accession>
<dbReference type="PIRSF" id="PIRSF007487">
    <property type="entry name" value="Competence-induced_CoiA_bac"/>
    <property type="match status" value="1"/>
</dbReference>
<evidence type="ECO:0000313" key="5">
    <source>
        <dbReference type="Proteomes" id="UP001519294"/>
    </source>
</evidence>
<evidence type="ECO:0000259" key="1">
    <source>
        <dbReference type="Pfam" id="PF06054"/>
    </source>
</evidence>
<reference evidence="4 5" key="1">
    <citation type="submission" date="2021-03" db="EMBL/GenBank/DDBJ databases">
        <title>Genomic Encyclopedia of Type Strains, Phase IV (KMG-IV): sequencing the most valuable type-strain genomes for metagenomic binning, comparative biology and taxonomic classification.</title>
        <authorList>
            <person name="Goeker M."/>
        </authorList>
    </citation>
    <scope>NUCLEOTIDE SEQUENCE [LARGE SCALE GENOMIC DNA]</scope>
    <source>
        <strain evidence="4 5">DSM 25790</strain>
    </source>
</reference>
<feature type="domain" description="Competence protein CoiA C-terminal" evidence="3">
    <location>
        <begin position="234"/>
        <end position="376"/>
    </location>
</feature>
<dbReference type="Pfam" id="PF06054">
    <property type="entry name" value="CoiA_nuc"/>
    <property type="match status" value="1"/>
</dbReference>
<sequence length="391" mass="46558">MLQAESSEGKLITLVKLTRKEIEREREGHLFYCPSCREEVIIKAGSKIIPHFAHKSAQYCPSSEGGEGPYHEKGKLLLYRWLKKQQLQVELEAYVPEIHQRPDLLLRINDKKIAIEYQCARIPISQVIQRNEGYKTLGITPIWILGAGRFKRQTKDHFKVDQFTLQFIHMFTSFYPPTLFYFCPDKHQFAIIQDMYFSKMSQVISKCSIFSLKTCKFTDLFHQHTFLPFHLYQLWGKEKRDFRLRPKRHLYGEELKWHQWLYLKRTMVECLPSIIHLPVAAQYRMKTPLWNWQSRLIIDLLHPIPLHGHFSIHSCKNIIKNHFYHTHHFPLIHSTDCPVYQYLQLLKKLNIIKQQSSNVFQKIKPILFYKNIEKAIQGDEALIKYLQNLPI</sequence>
<dbReference type="Pfam" id="PF25164">
    <property type="entry name" value="CoiA_N"/>
    <property type="match status" value="1"/>
</dbReference>
<dbReference type="RefSeq" id="WP_226371358.1">
    <property type="nucleotide sequence ID" value="NZ_JAGIKX010000022.1"/>
</dbReference>
<evidence type="ECO:0000313" key="4">
    <source>
        <dbReference type="EMBL" id="MBP2258263.1"/>
    </source>
</evidence>
<keyword evidence="5" id="KW-1185">Reference proteome</keyword>
<evidence type="ECO:0000259" key="2">
    <source>
        <dbReference type="Pfam" id="PF25164"/>
    </source>
</evidence>
<feature type="domain" description="Competence protein CoiA-like N-terminal" evidence="2">
    <location>
        <begin position="16"/>
        <end position="62"/>
    </location>
</feature>
<protein>
    <submittedName>
        <fullName evidence="4">Competence protein CoiA</fullName>
    </submittedName>
</protein>
<dbReference type="InterPro" id="IPR057252">
    <property type="entry name" value="CoiA_C"/>
</dbReference>
<evidence type="ECO:0000259" key="3">
    <source>
        <dbReference type="Pfam" id="PF25166"/>
    </source>
</evidence>
<dbReference type="InterPro" id="IPR010330">
    <property type="entry name" value="CoiA_nuc"/>
</dbReference>
<dbReference type="Proteomes" id="UP001519294">
    <property type="component" value="Unassembled WGS sequence"/>
</dbReference>
<dbReference type="InterPro" id="IPR057253">
    <property type="entry name" value="CoiA-like_N"/>
</dbReference>
<dbReference type="InterPro" id="IPR021176">
    <property type="entry name" value="Competence-induced_CoiA"/>
</dbReference>
<name>A0ABS4S9T1_9BACI</name>
<organism evidence="4 5">
    <name type="scientific">Virgibacillus alimentarius</name>
    <dbReference type="NCBI Taxonomy" id="698769"/>
    <lineage>
        <taxon>Bacteria</taxon>
        <taxon>Bacillati</taxon>
        <taxon>Bacillota</taxon>
        <taxon>Bacilli</taxon>
        <taxon>Bacillales</taxon>
        <taxon>Bacillaceae</taxon>
        <taxon>Virgibacillus</taxon>
    </lineage>
</organism>
<dbReference type="Pfam" id="PF25166">
    <property type="entry name" value="CoiA_C"/>
    <property type="match status" value="1"/>
</dbReference>
<proteinExistence type="predicted"/>
<feature type="domain" description="Competence protein CoiA nuclease-like" evidence="1">
    <location>
        <begin position="67"/>
        <end position="224"/>
    </location>
</feature>
<comment type="caution">
    <text evidence="4">The sequence shown here is derived from an EMBL/GenBank/DDBJ whole genome shotgun (WGS) entry which is preliminary data.</text>
</comment>
<gene>
    <name evidence="4" type="ORF">J2Z81_002234</name>
</gene>
<dbReference type="EMBL" id="JAGIKX010000022">
    <property type="protein sequence ID" value="MBP2258263.1"/>
    <property type="molecule type" value="Genomic_DNA"/>
</dbReference>